<proteinExistence type="predicted"/>
<protein>
    <submittedName>
        <fullName evidence="2">Uncharacterized protein</fullName>
    </submittedName>
</protein>
<organism evidence="2 3">
    <name type="scientific">BD1-7 clade bacterium</name>
    <dbReference type="NCBI Taxonomy" id="2029982"/>
    <lineage>
        <taxon>Bacteria</taxon>
        <taxon>Pseudomonadati</taxon>
        <taxon>Pseudomonadota</taxon>
        <taxon>Gammaproteobacteria</taxon>
        <taxon>Cellvibrionales</taxon>
        <taxon>Spongiibacteraceae</taxon>
        <taxon>BD1-7 clade</taxon>
    </lineage>
</organism>
<evidence type="ECO:0000256" key="1">
    <source>
        <dbReference type="SAM" id="Phobius"/>
    </source>
</evidence>
<dbReference type="Pfam" id="PF26512">
    <property type="entry name" value="SOI"/>
    <property type="match status" value="1"/>
</dbReference>
<reference evidence="2 3" key="1">
    <citation type="submission" date="2019-11" db="EMBL/GenBank/DDBJ databases">
        <authorList>
            <person name="Holert J."/>
        </authorList>
    </citation>
    <scope>NUCLEOTIDE SEQUENCE [LARGE SCALE GENOMIC DNA]</scope>
    <source>
        <strain evidence="2">BC5_2</strain>
    </source>
</reference>
<dbReference type="AlphaFoldDB" id="A0A5S9N0T4"/>
<keyword evidence="1" id="KW-0812">Transmembrane</keyword>
<sequence length="174" mass="19463">MSTRFSYRLRIDELNGQNPMQGNDALKQQTRLAMHGCIILFLGLAAGIGFSYAAAVGSNTSQLYGSWKFAHMEGITNGLVVLAVASFWHRMNVSAFQVIAARWMLVIGCYCNIIGPIITALFIGHRVIIPLTPLEYLVVYGFYTPGVIPLFAFPVFFYQLYKSAQKISRIENDR</sequence>
<feature type="transmembrane region" description="Helical" evidence="1">
    <location>
        <begin position="32"/>
        <end position="54"/>
    </location>
</feature>
<dbReference type="EMBL" id="CACSII010000001">
    <property type="protein sequence ID" value="CAA0081372.1"/>
    <property type="molecule type" value="Genomic_DNA"/>
</dbReference>
<accession>A0A5S9N0T4</accession>
<dbReference type="OrthoDB" id="5739325at2"/>
<name>A0A5S9N0T4_9GAMM</name>
<evidence type="ECO:0000313" key="2">
    <source>
        <dbReference type="EMBL" id="CAA0081372.1"/>
    </source>
</evidence>
<keyword evidence="1" id="KW-1133">Transmembrane helix</keyword>
<gene>
    <name evidence="2" type="ORF">DPBNPPHM_00343</name>
</gene>
<feature type="transmembrane region" description="Helical" evidence="1">
    <location>
        <begin position="137"/>
        <end position="161"/>
    </location>
</feature>
<evidence type="ECO:0000313" key="3">
    <source>
        <dbReference type="Proteomes" id="UP000434580"/>
    </source>
</evidence>
<feature type="transmembrane region" description="Helical" evidence="1">
    <location>
        <begin position="103"/>
        <end position="125"/>
    </location>
</feature>
<feature type="transmembrane region" description="Helical" evidence="1">
    <location>
        <begin position="74"/>
        <end position="91"/>
    </location>
</feature>
<keyword evidence="1" id="KW-0472">Membrane</keyword>
<dbReference type="InterPro" id="IPR058965">
    <property type="entry name" value="SOI/HabA-like"/>
</dbReference>
<dbReference type="Proteomes" id="UP000434580">
    <property type="component" value="Unassembled WGS sequence"/>
</dbReference>